<keyword evidence="9" id="KW-1185">Reference proteome</keyword>
<dbReference type="PANTHER" id="PTHR35795">
    <property type="entry name" value="SLR1885 PROTEIN"/>
    <property type="match status" value="1"/>
</dbReference>
<dbReference type="InterPro" id="IPR003607">
    <property type="entry name" value="HD/PDEase_dom"/>
</dbReference>
<evidence type="ECO:0000256" key="6">
    <source>
        <dbReference type="ARBA" id="ARBA00049417"/>
    </source>
</evidence>
<dbReference type="GO" id="GO:0008803">
    <property type="term" value="F:bis(5'-nucleosyl)-tetraphosphatase (symmetrical) activity"/>
    <property type="evidence" value="ECO:0007669"/>
    <property type="project" value="UniProtKB-EC"/>
</dbReference>
<evidence type="ECO:0000259" key="7">
    <source>
        <dbReference type="PROSITE" id="PS51831"/>
    </source>
</evidence>
<dbReference type="PANTHER" id="PTHR35795:SF1">
    <property type="entry name" value="BIS(5'-NUCLEOSYL)-TETRAPHOSPHATASE, SYMMETRICAL"/>
    <property type="match status" value="1"/>
</dbReference>
<dbReference type="GO" id="GO:0000166">
    <property type="term" value="F:nucleotide binding"/>
    <property type="evidence" value="ECO:0007669"/>
    <property type="project" value="UniProtKB-KW"/>
</dbReference>
<evidence type="ECO:0000256" key="3">
    <source>
        <dbReference type="ARBA" id="ARBA00022741"/>
    </source>
</evidence>
<keyword evidence="2" id="KW-0479">Metal-binding</keyword>
<evidence type="ECO:0000256" key="4">
    <source>
        <dbReference type="ARBA" id="ARBA00022801"/>
    </source>
</evidence>
<comment type="catalytic activity">
    <reaction evidence="6">
        <text>P(1),P(4)-bis(5'-adenosyl) tetraphosphate + H2O = 2 ADP + 2 H(+)</text>
        <dbReference type="Rhea" id="RHEA:24252"/>
        <dbReference type="ChEBI" id="CHEBI:15377"/>
        <dbReference type="ChEBI" id="CHEBI:15378"/>
        <dbReference type="ChEBI" id="CHEBI:58141"/>
        <dbReference type="ChEBI" id="CHEBI:456216"/>
        <dbReference type="EC" id="3.6.1.41"/>
    </reaction>
</comment>
<dbReference type="STRING" id="1121266.SAMN02745883_00357"/>
<accession>A0A1M6LV51</accession>
<name>A0A1M6LV51_9FIRM</name>
<protein>
    <recommendedName>
        <fullName evidence="1">bis(5'-nucleosyl)-tetraphosphatase (symmetrical)</fullName>
        <ecNumber evidence="1">3.6.1.41</ecNumber>
    </recommendedName>
</protein>
<keyword evidence="5" id="KW-0408">Iron</keyword>
<dbReference type="InterPro" id="IPR005249">
    <property type="entry name" value="YqeK"/>
</dbReference>
<evidence type="ECO:0000256" key="2">
    <source>
        <dbReference type="ARBA" id="ARBA00022723"/>
    </source>
</evidence>
<dbReference type="PROSITE" id="PS51831">
    <property type="entry name" value="HD"/>
    <property type="match status" value="1"/>
</dbReference>
<organism evidence="8 9">
    <name type="scientific">Caminicella sporogenes DSM 14501</name>
    <dbReference type="NCBI Taxonomy" id="1121266"/>
    <lineage>
        <taxon>Bacteria</taxon>
        <taxon>Bacillati</taxon>
        <taxon>Bacillota</taxon>
        <taxon>Clostridia</taxon>
        <taxon>Peptostreptococcales</taxon>
        <taxon>Caminicellaceae</taxon>
        <taxon>Caminicella</taxon>
    </lineage>
</organism>
<dbReference type="NCBIfam" id="TIGR00277">
    <property type="entry name" value="HDIG"/>
    <property type="match status" value="1"/>
</dbReference>
<dbReference type="EC" id="3.6.1.41" evidence="1"/>
<dbReference type="AlphaFoldDB" id="A0A1M6LV51"/>
<dbReference type="Proteomes" id="UP000184082">
    <property type="component" value="Unassembled WGS sequence"/>
</dbReference>
<dbReference type="SMART" id="SM00471">
    <property type="entry name" value="HDc"/>
    <property type="match status" value="1"/>
</dbReference>
<dbReference type="InterPro" id="IPR006675">
    <property type="entry name" value="HDIG_dom"/>
</dbReference>
<evidence type="ECO:0000313" key="9">
    <source>
        <dbReference type="Proteomes" id="UP000184082"/>
    </source>
</evidence>
<keyword evidence="3" id="KW-0547">Nucleotide-binding</keyword>
<evidence type="ECO:0000313" key="8">
    <source>
        <dbReference type="EMBL" id="SHJ74993.1"/>
    </source>
</evidence>
<evidence type="ECO:0000256" key="1">
    <source>
        <dbReference type="ARBA" id="ARBA00012506"/>
    </source>
</evidence>
<dbReference type="InterPro" id="IPR006674">
    <property type="entry name" value="HD_domain"/>
</dbReference>
<reference evidence="8 9" key="1">
    <citation type="submission" date="2016-11" db="EMBL/GenBank/DDBJ databases">
        <authorList>
            <person name="Jaros S."/>
            <person name="Januszkiewicz K."/>
            <person name="Wedrychowicz H."/>
        </authorList>
    </citation>
    <scope>NUCLEOTIDE SEQUENCE [LARGE SCALE GENOMIC DNA]</scope>
    <source>
        <strain evidence="8 9">DSM 14501</strain>
    </source>
</reference>
<proteinExistence type="predicted"/>
<feature type="domain" description="HD" evidence="7">
    <location>
        <begin position="19"/>
        <end position="134"/>
    </location>
</feature>
<dbReference type="NCBIfam" id="TIGR00488">
    <property type="entry name" value="bis(5'-nucleosyl)-tetraphosphatase (symmetrical) YqeK"/>
    <property type="match status" value="1"/>
</dbReference>
<dbReference type="SUPFAM" id="SSF109604">
    <property type="entry name" value="HD-domain/PDEase-like"/>
    <property type="match status" value="1"/>
</dbReference>
<dbReference type="Gene3D" id="1.10.3210.10">
    <property type="entry name" value="Hypothetical protein af1432"/>
    <property type="match status" value="1"/>
</dbReference>
<dbReference type="Pfam" id="PF01966">
    <property type="entry name" value="HD"/>
    <property type="match status" value="1"/>
</dbReference>
<gene>
    <name evidence="8" type="ORF">SAMN02745883_00357</name>
</gene>
<dbReference type="GO" id="GO:0046872">
    <property type="term" value="F:metal ion binding"/>
    <property type="evidence" value="ECO:0007669"/>
    <property type="project" value="UniProtKB-KW"/>
</dbReference>
<evidence type="ECO:0000256" key="5">
    <source>
        <dbReference type="ARBA" id="ARBA00023004"/>
    </source>
</evidence>
<dbReference type="InterPro" id="IPR051094">
    <property type="entry name" value="Diverse_Catalytic_Enzymes"/>
</dbReference>
<keyword evidence="4 8" id="KW-0378">Hydrolase</keyword>
<dbReference type="CDD" id="cd00077">
    <property type="entry name" value="HDc"/>
    <property type="match status" value="1"/>
</dbReference>
<dbReference type="EMBL" id="FRAJ01000003">
    <property type="protein sequence ID" value="SHJ74993.1"/>
    <property type="molecule type" value="Genomic_DNA"/>
</dbReference>
<sequence>MYDMEYLTSQLKKRVSSKRFIHSLGVSETAEKLAKLYNAPIEKAKIAGLLHDYAKDLQDDEAREYIVQFGLKLDDVLKFDINLAHGQIGAELIKRELNISDSDILNAIKYHTTGRENMSILEKIVYIADYIEPSRDFPGVDELRQAAFSNLDEGILLALDKTITYVVKKGKLLHLNSILARNSIIVNRNKSL</sequence>